<keyword evidence="1" id="KW-0812">Transmembrane</keyword>
<proteinExistence type="predicted"/>
<dbReference type="EMBL" id="CAUYUJ010004399">
    <property type="protein sequence ID" value="CAK0809387.1"/>
    <property type="molecule type" value="Genomic_DNA"/>
</dbReference>
<keyword evidence="1" id="KW-0472">Membrane</keyword>
<reference evidence="2" key="1">
    <citation type="submission" date="2023-10" db="EMBL/GenBank/DDBJ databases">
        <authorList>
            <person name="Chen Y."/>
            <person name="Shah S."/>
            <person name="Dougan E. K."/>
            <person name="Thang M."/>
            <person name="Chan C."/>
        </authorList>
    </citation>
    <scope>NUCLEOTIDE SEQUENCE [LARGE SCALE GENOMIC DNA]</scope>
</reference>
<feature type="transmembrane region" description="Helical" evidence="1">
    <location>
        <begin position="258"/>
        <end position="278"/>
    </location>
</feature>
<evidence type="ECO:0008006" key="4">
    <source>
        <dbReference type="Google" id="ProtNLM"/>
    </source>
</evidence>
<keyword evidence="3" id="KW-1185">Reference proteome</keyword>
<protein>
    <recommendedName>
        <fullName evidence="4">TIR domain-containing protein</fullName>
    </recommendedName>
</protein>
<feature type="transmembrane region" description="Helical" evidence="1">
    <location>
        <begin position="326"/>
        <end position="345"/>
    </location>
</feature>
<accession>A0ABN9QUT8</accession>
<gene>
    <name evidence="2" type="ORF">PCOR1329_LOCUS14656</name>
</gene>
<feature type="transmembrane region" description="Helical" evidence="1">
    <location>
        <begin position="95"/>
        <end position="113"/>
    </location>
</feature>
<evidence type="ECO:0000256" key="1">
    <source>
        <dbReference type="SAM" id="Phobius"/>
    </source>
</evidence>
<organism evidence="2 3">
    <name type="scientific">Prorocentrum cordatum</name>
    <dbReference type="NCBI Taxonomy" id="2364126"/>
    <lineage>
        <taxon>Eukaryota</taxon>
        <taxon>Sar</taxon>
        <taxon>Alveolata</taxon>
        <taxon>Dinophyceae</taxon>
        <taxon>Prorocentrales</taxon>
        <taxon>Prorocentraceae</taxon>
        <taxon>Prorocentrum</taxon>
    </lineage>
</organism>
<feature type="transmembrane region" description="Helical" evidence="1">
    <location>
        <begin position="68"/>
        <end position="89"/>
    </location>
</feature>
<name>A0ABN9QUT8_9DINO</name>
<dbReference type="Proteomes" id="UP001189429">
    <property type="component" value="Unassembled WGS sequence"/>
</dbReference>
<sequence length="363" mass="40486">MCISQSDPEQKKRGVLSIGGFLRRSDLMLMLCTPRYFSRMWCAFEMAAWMRLKNVGSIIFLPPSHAKFTGLFFSIVLLTHFCIYIGTWLPRVPTIPLALLVANCAPLPLTYFARQVMRELLSMPDLLREHDVSKTQCFCCSHRHVDPATGFALLCDREIVYEAIDGWYGITPASSQQLAAEAGGSPCGVPAVASRVGKERFNEEVQTKLSEALEIMVAKPTSYRSWLIVASPSIWWYLDQITAMVVDGPHDPYLVFKRGLRIFIVCFLLWPLNCAQVLREAKRFRRRGTGRCGELGLTLAAFVCAQGPCTVCNFVLVAVAEPSQSAVFEAVLIVLISARLAVLLYPARLRAAAFALARRRVTA</sequence>
<feature type="transmembrane region" description="Helical" evidence="1">
    <location>
        <begin position="299"/>
        <end position="320"/>
    </location>
</feature>
<feature type="transmembrane region" description="Helical" evidence="1">
    <location>
        <begin position="221"/>
        <end position="238"/>
    </location>
</feature>
<evidence type="ECO:0000313" key="3">
    <source>
        <dbReference type="Proteomes" id="UP001189429"/>
    </source>
</evidence>
<evidence type="ECO:0000313" key="2">
    <source>
        <dbReference type="EMBL" id="CAK0809387.1"/>
    </source>
</evidence>
<keyword evidence="1" id="KW-1133">Transmembrane helix</keyword>
<comment type="caution">
    <text evidence="2">The sequence shown here is derived from an EMBL/GenBank/DDBJ whole genome shotgun (WGS) entry which is preliminary data.</text>
</comment>